<keyword evidence="1" id="KW-1133">Transmembrane helix</keyword>
<dbReference type="RefSeq" id="WP_344503808.1">
    <property type="nucleotide sequence ID" value="NZ_BAAAQD010000008.1"/>
</dbReference>
<evidence type="ECO:0000256" key="1">
    <source>
        <dbReference type="SAM" id="Phobius"/>
    </source>
</evidence>
<proteinExistence type="predicted"/>
<dbReference type="Proteomes" id="UP001501470">
    <property type="component" value="Unassembled WGS sequence"/>
</dbReference>
<keyword evidence="3" id="KW-1185">Reference proteome</keyword>
<accession>A0ABP4LHT2</accession>
<evidence type="ECO:0000313" key="2">
    <source>
        <dbReference type="EMBL" id="GAA1522475.1"/>
    </source>
</evidence>
<protein>
    <submittedName>
        <fullName evidence="2">Uncharacterized protein</fullName>
    </submittedName>
</protein>
<sequence>MNDLSPQRGAVSDVEQRVRDLMHRHAAEAPAGAALLTVVRAESRRRARRTRVVVGAVVAVLATVGVTVPLRLAAAPVAVAAPSVLASPSGPLTVTFPLSPPPSGTDPEVRLAAGLPTLSQPLPDDAATATLTVSPTRPLATGTEPIMVRGVVGYTAESDDTGTSLIWQEAPGQWFELRASPAVPVDRLAGFAKGLLPQPVSVPAPFTFALVPDGYTVDNISPAAVTFCPPDVTADETFVGKLTVMLGVTGELSTGRAVDVAGRPGILTDPVDGFFSLQVDLGDGRLLVIQSATPVPLPEPDLIRFAAGITVNPNATPGQG</sequence>
<keyword evidence="1" id="KW-0812">Transmembrane</keyword>
<dbReference type="EMBL" id="BAAAQD010000008">
    <property type="protein sequence ID" value="GAA1522475.1"/>
    <property type="molecule type" value="Genomic_DNA"/>
</dbReference>
<organism evidence="2 3">
    <name type="scientific">Dactylosporangium maewongense</name>
    <dbReference type="NCBI Taxonomy" id="634393"/>
    <lineage>
        <taxon>Bacteria</taxon>
        <taxon>Bacillati</taxon>
        <taxon>Actinomycetota</taxon>
        <taxon>Actinomycetes</taxon>
        <taxon>Micromonosporales</taxon>
        <taxon>Micromonosporaceae</taxon>
        <taxon>Dactylosporangium</taxon>
    </lineage>
</organism>
<evidence type="ECO:0000313" key="3">
    <source>
        <dbReference type="Proteomes" id="UP001501470"/>
    </source>
</evidence>
<comment type="caution">
    <text evidence="2">The sequence shown here is derived from an EMBL/GenBank/DDBJ whole genome shotgun (WGS) entry which is preliminary data.</text>
</comment>
<keyword evidence="1" id="KW-0472">Membrane</keyword>
<name>A0ABP4LHT2_9ACTN</name>
<feature type="transmembrane region" description="Helical" evidence="1">
    <location>
        <begin position="52"/>
        <end position="74"/>
    </location>
</feature>
<gene>
    <name evidence="2" type="ORF">GCM10009827_043310</name>
</gene>
<reference evidence="3" key="1">
    <citation type="journal article" date="2019" name="Int. J. Syst. Evol. Microbiol.">
        <title>The Global Catalogue of Microorganisms (GCM) 10K type strain sequencing project: providing services to taxonomists for standard genome sequencing and annotation.</title>
        <authorList>
            <consortium name="The Broad Institute Genomics Platform"/>
            <consortium name="The Broad Institute Genome Sequencing Center for Infectious Disease"/>
            <person name="Wu L."/>
            <person name="Ma J."/>
        </authorList>
    </citation>
    <scope>NUCLEOTIDE SEQUENCE [LARGE SCALE GENOMIC DNA]</scope>
    <source>
        <strain evidence="3">JCM 15933</strain>
    </source>
</reference>